<evidence type="ECO:0000256" key="2">
    <source>
        <dbReference type="ARBA" id="ARBA00022516"/>
    </source>
</evidence>
<dbReference type="PANTHER" id="PTHR11157:SF126">
    <property type="entry name" value="ELONGATION OF VERY LONG CHAIN FATTY ACIDS PROTEIN"/>
    <property type="match status" value="1"/>
</dbReference>
<sequence>MGSTMVYYVYTRYPRLACLAFDPVRDKEIASTIYIFYLSKFYEFFDTYIMILKRNYNQITFLHVYHHISTCIIFWLVTKYSPGGDAWICVTLNCWVHVLMYTYY</sequence>
<keyword evidence="9 10" id="KW-0275">Fatty acid biosynthesis</keyword>
<dbReference type="InterPro" id="IPR002076">
    <property type="entry name" value="ELO_fam"/>
</dbReference>
<dbReference type="InterPro" id="IPR030457">
    <property type="entry name" value="ELO_CS"/>
</dbReference>
<dbReference type="AlphaFoldDB" id="A0A0A9YTI2"/>
<dbReference type="GO" id="GO:0034625">
    <property type="term" value="P:fatty acid elongation, monounsaturated fatty acid"/>
    <property type="evidence" value="ECO:0007669"/>
    <property type="project" value="TreeGrafter"/>
</dbReference>
<evidence type="ECO:0000313" key="11">
    <source>
        <dbReference type="EMBL" id="JAG35484.1"/>
    </source>
</evidence>
<protein>
    <recommendedName>
        <fullName evidence="10">Elongation of very long chain fatty acids protein</fullName>
        <ecNumber evidence="10">2.3.1.199</ecNumber>
    </recommendedName>
    <alternativeName>
        <fullName evidence="10">Very-long-chain 3-oxoacyl-CoA synthase</fullName>
    </alternativeName>
</protein>
<evidence type="ECO:0000256" key="10">
    <source>
        <dbReference type="RuleBase" id="RU361115"/>
    </source>
</evidence>
<feature type="transmembrane region" description="Helical" evidence="10">
    <location>
        <begin position="59"/>
        <end position="78"/>
    </location>
</feature>
<dbReference type="EMBL" id="GBHO01008120">
    <property type="protein sequence ID" value="JAG35484.1"/>
    <property type="molecule type" value="Transcribed_RNA"/>
</dbReference>
<evidence type="ECO:0000256" key="9">
    <source>
        <dbReference type="ARBA" id="ARBA00023160"/>
    </source>
</evidence>
<dbReference type="PROSITE" id="PS01188">
    <property type="entry name" value="ELO"/>
    <property type="match status" value="1"/>
</dbReference>
<keyword evidence="3 10" id="KW-0808">Transferase</keyword>
<evidence type="ECO:0000256" key="4">
    <source>
        <dbReference type="ARBA" id="ARBA00022692"/>
    </source>
</evidence>
<comment type="subcellular location">
    <subcellularLocation>
        <location evidence="1">Membrane</location>
        <topology evidence="1">Multi-pass membrane protein</topology>
    </subcellularLocation>
</comment>
<gene>
    <name evidence="11" type="primary">Elovl2</name>
    <name evidence="11" type="ORF">CM83_6780</name>
</gene>
<comment type="similarity">
    <text evidence="10">Belongs to the ELO family.</text>
</comment>
<evidence type="ECO:0000256" key="5">
    <source>
        <dbReference type="ARBA" id="ARBA00022832"/>
    </source>
</evidence>
<dbReference type="GO" id="GO:0009922">
    <property type="term" value="F:fatty acid elongase activity"/>
    <property type="evidence" value="ECO:0007669"/>
    <property type="project" value="UniProtKB-EC"/>
</dbReference>
<evidence type="ECO:0000256" key="3">
    <source>
        <dbReference type="ARBA" id="ARBA00022679"/>
    </source>
</evidence>
<evidence type="ECO:0000256" key="6">
    <source>
        <dbReference type="ARBA" id="ARBA00022989"/>
    </source>
</evidence>
<comment type="caution">
    <text evidence="10">Lacks conserved residue(s) required for the propagation of feature annotation.</text>
</comment>
<organism evidence="11">
    <name type="scientific">Lygus hesperus</name>
    <name type="common">Western plant bug</name>
    <dbReference type="NCBI Taxonomy" id="30085"/>
    <lineage>
        <taxon>Eukaryota</taxon>
        <taxon>Metazoa</taxon>
        <taxon>Ecdysozoa</taxon>
        <taxon>Arthropoda</taxon>
        <taxon>Hexapoda</taxon>
        <taxon>Insecta</taxon>
        <taxon>Pterygota</taxon>
        <taxon>Neoptera</taxon>
        <taxon>Paraneoptera</taxon>
        <taxon>Hemiptera</taxon>
        <taxon>Heteroptera</taxon>
        <taxon>Panheteroptera</taxon>
        <taxon>Cimicomorpha</taxon>
        <taxon>Miridae</taxon>
        <taxon>Mirini</taxon>
        <taxon>Lygus</taxon>
    </lineage>
</organism>
<dbReference type="GO" id="GO:0034626">
    <property type="term" value="P:fatty acid elongation, polyunsaturated fatty acid"/>
    <property type="evidence" value="ECO:0007669"/>
    <property type="project" value="TreeGrafter"/>
</dbReference>
<evidence type="ECO:0000256" key="8">
    <source>
        <dbReference type="ARBA" id="ARBA00023136"/>
    </source>
</evidence>
<reference evidence="11" key="2">
    <citation type="submission" date="2014-07" db="EMBL/GenBank/DDBJ databases">
        <authorList>
            <person name="Hull J."/>
        </authorList>
    </citation>
    <scope>NUCLEOTIDE SEQUENCE</scope>
</reference>
<keyword evidence="8 10" id="KW-0472">Membrane</keyword>
<comment type="catalytic activity">
    <reaction evidence="10">
        <text>a very-long-chain acyl-CoA + malonyl-CoA + H(+) = a very-long-chain 3-oxoacyl-CoA + CO2 + CoA</text>
        <dbReference type="Rhea" id="RHEA:32727"/>
        <dbReference type="ChEBI" id="CHEBI:15378"/>
        <dbReference type="ChEBI" id="CHEBI:16526"/>
        <dbReference type="ChEBI" id="CHEBI:57287"/>
        <dbReference type="ChEBI" id="CHEBI:57384"/>
        <dbReference type="ChEBI" id="CHEBI:90725"/>
        <dbReference type="ChEBI" id="CHEBI:90736"/>
        <dbReference type="EC" id="2.3.1.199"/>
    </reaction>
</comment>
<dbReference type="EC" id="2.3.1.199" evidence="10"/>
<keyword evidence="2 10" id="KW-0444">Lipid biosynthesis</keyword>
<reference evidence="11" key="1">
    <citation type="journal article" date="2014" name="PLoS ONE">
        <title>Transcriptome-Based Identification of ABC Transporters in the Western Tarnished Plant Bug Lygus hesperus.</title>
        <authorList>
            <person name="Hull J.J."/>
            <person name="Chaney K."/>
            <person name="Geib S.M."/>
            <person name="Fabrick J.A."/>
            <person name="Brent C.S."/>
            <person name="Walsh D."/>
            <person name="Lavine L.C."/>
        </authorList>
    </citation>
    <scope>NUCLEOTIDE SEQUENCE</scope>
</reference>
<accession>A0A0A9YTI2</accession>
<evidence type="ECO:0000256" key="1">
    <source>
        <dbReference type="ARBA" id="ARBA00004141"/>
    </source>
</evidence>
<proteinExistence type="inferred from homology"/>
<dbReference type="GO" id="GO:0042761">
    <property type="term" value="P:very long-chain fatty acid biosynthetic process"/>
    <property type="evidence" value="ECO:0007669"/>
    <property type="project" value="TreeGrafter"/>
</dbReference>
<keyword evidence="5 10" id="KW-0276">Fatty acid metabolism</keyword>
<name>A0A0A9YTI2_LYGHE</name>
<keyword evidence="6 10" id="KW-1133">Transmembrane helix</keyword>
<keyword evidence="4 10" id="KW-0812">Transmembrane</keyword>
<dbReference type="GO" id="GO:0030148">
    <property type="term" value="P:sphingolipid biosynthetic process"/>
    <property type="evidence" value="ECO:0007669"/>
    <property type="project" value="TreeGrafter"/>
</dbReference>
<dbReference type="Pfam" id="PF01151">
    <property type="entry name" value="ELO"/>
    <property type="match status" value="1"/>
</dbReference>
<dbReference type="PANTHER" id="PTHR11157">
    <property type="entry name" value="FATTY ACID ACYL TRANSFERASE-RELATED"/>
    <property type="match status" value="1"/>
</dbReference>
<keyword evidence="7 10" id="KW-0443">Lipid metabolism</keyword>
<dbReference type="GO" id="GO:0005789">
    <property type="term" value="C:endoplasmic reticulum membrane"/>
    <property type="evidence" value="ECO:0007669"/>
    <property type="project" value="TreeGrafter"/>
</dbReference>
<dbReference type="GO" id="GO:0019367">
    <property type="term" value="P:fatty acid elongation, saturated fatty acid"/>
    <property type="evidence" value="ECO:0007669"/>
    <property type="project" value="TreeGrafter"/>
</dbReference>
<evidence type="ECO:0000256" key="7">
    <source>
        <dbReference type="ARBA" id="ARBA00023098"/>
    </source>
</evidence>